<dbReference type="AlphaFoldDB" id="A0AAV2QJD0"/>
<dbReference type="InterPro" id="IPR051712">
    <property type="entry name" value="ARTD-AVP"/>
</dbReference>
<evidence type="ECO:0000313" key="7">
    <source>
        <dbReference type="Proteomes" id="UP001497623"/>
    </source>
</evidence>
<feature type="region of interest" description="Disordered" evidence="4">
    <location>
        <begin position="534"/>
        <end position="562"/>
    </location>
</feature>
<gene>
    <name evidence="6" type="ORF">MNOR_LOCUS13372</name>
</gene>
<evidence type="ECO:0000313" key="6">
    <source>
        <dbReference type="EMBL" id="CAL4087953.1"/>
    </source>
</evidence>
<keyword evidence="7" id="KW-1185">Reference proteome</keyword>
<dbReference type="SMART" id="SM00678">
    <property type="entry name" value="WWE"/>
    <property type="match status" value="1"/>
</dbReference>
<dbReference type="PANTHER" id="PTHR45740">
    <property type="entry name" value="POLY [ADP-RIBOSE] POLYMERASE"/>
    <property type="match status" value="1"/>
</dbReference>
<feature type="compositionally biased region" description="Polar residues" evidence="4">
    <location>
        <begin position="683"/>
        <end position="700"/>
    </location>
</feature>
<feature type="compositionally biased region" description="Basic and acidic residues" evidence="4">
    <location>
        <begin position="646"/>
        <end position="664"/>
    </location>
</feature>
<feature type="compositionally biased region" description="Polar residues" evidence="4">
    <location>
        <begin position="34"/>
        <end position="45"/>
    </location>
</feature>
<feature type="compositionally biased region" description="Basic residues" evidence="4">
    <location>
        <begin position="300"/>
        <end position="309"/>
    </location>
</feature>
<feature type="compositionally biased region" description="Basic and acidic residues" evidence="4">
    <location>
        <begin position="175"/>
        <end position="196"/>
    </location>
</feature>
<evidence type="ECO:0000256" key="2">
    <source>
        <dbReference type="ARBA" id="ARBA00023242"/>
    </source>
</evidence>
<reference evidence="6 7" key="1">
    <citation type="submission" date="2024-05" db="EMBL/GenBank/DDBJ databases">
        <authorList>
            <person name="Wallberg A."/>
        </authorList>
    </citation>
    <scope>NUCLEOTIDE SEQUENCE [LARGE SCALE GENOMIC DNA]</scope>
</reference>
<evidence type="ECO:0000256" key="1">
    <source>
        <dbReference type="ARBA" id="ARBA00004123"/>
    </source>
</evidence>
<protein>
    <recommendedName>
        <fullName evidence="5">WWE domain-containing protein</fullName>
    </recommendedName>
</protein>
<comment type="similarity">
    <text evidence="3">Belongs to the ARTD/PARP family.</text>
</comment>
<evidence type="ECO:0000259" key="5">
    <source>
        <dbReference type="PROSITE" id="PS50918"/>
    </source>
</evidence>
<dbReference type="GO" id="GO:1990404">
    <property type="term" value="F:NAD+-protein mono-ADP-ribosyltransferase activity"/>
    <property type="evidence" value="ECO:0007669"/>
    <property type="project" value="TreeGrafter"/>
</dbReference>
<dbReference type="InterPro" id="IPR018123">
    <property type="entry name" value="WWE-dom_subgr"/>
</dbReference>
<dbReference type="Pfam" id="PF02825">
    <property type="entry name" value="WWE"/>
    <property type="match status" value="1"/>
</dbReference>
<dbReference type="Proteomes" id="UP001497623">
    <property type="component" value="Unassembled WGS sequence"/>
</dbReference>
<dbReference type="PANTHER" id="PTHR45740:SF6">
    <property type="entry name" value="PROTEIN MONO-ADP-RIBOSYLTRANSFERASE PARP12"/>
    <property type="match status" value="1"/>
</dbReference>
<comment type="caution">
    <text evidence="6">The sequence shown here is derived from an EMBL/GenBank/DDBJ whole genome shotgun (WGS) entry which is preliminary data.</text>
</comment>
<organism evidence="6 7">
    <name type="scientific">Meganyctiphanes norvegica</name>
    <name type="common">Northern krill</name>
    <name type="synonym">Thysanopoda norvegica</name>
    <dbReference type="NCBI Taxonomy" id="48144"/>
    <lineage>
        <taxon>Eukaryota</taxon>
        <taxon>Metazoa</taxon>
        <taxon>Ecdysozoa</taxon>
        <taxon>Arthropoda</taxon>
        <taxon>Crustacea</taxon>
        <taxon>Multicrustacea</taxon>
        <taxon>Malacostraca</taxon>
        <taxon>Eumalacostraca</taxon>
        <taxon>Eucarida</taxon>
        <taxon>Euphausiacea</taxon>
        <taxon>Euphausiidae</taxon>
        <taxon>Meganyctiphanes</taxon>
    </lineage>
</organism>
<evidence type="ECO:0000256" key="3">
    <source>
        <dbReference type="ARBA" id="ARBA00024347"/>
    </source>
</evidence>
<sequence>MPSSEDEDISLSSRDRGYKTVVRELVNKIEGNSDGRQNPNKGGTSSDEESSAMVLYHENDRRKGDNSAIEVRHSPKRSPRLENQDSDTSLMHNRSMHDESSIDTRRRRDESPKDGQGWRDQSTINNRRRHSESPRDKRRNHDESPTDNRKRSDEHQKDYRGVRHESTITNRRRHSESPGDNRRKHDKSPSDNRKICDGSPNDNRQRRDDSPIDNRRRHKESPLDSRRGRDESPIDKRSSRDKSPYNSHRRDESPTINRNRCDAYPVHRRSRRDESPIDNSSMSETSSRIKRAASPEVRHNRSKSSRHVAQKHDKYLSDTSDSPSEDENPRGSPHSADRQYKSTKDENHGGFKDQSKPKTSKHRTEEYIDKDVENKEGNVKQKIHHYKQKIERFENIADEPEFTPAELVNVLRKSKHFRVRLLDIIYEHDLRPSVIENIVSQNKGTFVFDRKYILLDPKISVCKKHNLNRCHEENNCSSLHVCKNYVNRKCKNKQCLHGHSLHSDHNNYILENFHIDKLSTGDILYLLNSEPYSTLSDTTSNDRRPKDKTEQRKPSKSPKSQLQVCKDYNSNSCRKRHCSSLHICLRLLKNNKGCSMIKCQLNHDFLEPSCEELLSREGISTNESPRDIMAAFCEITGFSCNDDNSNDSRTKISYKKSHDPRLSQDPKQYPPNERGSVDRNNRHYQSTSPNRSYNQNPQTRRSNENDFRNNYRDVFSNRKSPQGKNKSNEMQNRSSNYSENLTSRQLNASASNFVPAKQIFQQQTIWANHAHGDTQIPEICFYSVYSKCRNEDVGCSRLHSLLHFHWQISKTGKSWVNLQINQILELETAYCNPFKNYVDFVNIDLTKDERYNLLFQLLGRDSWNADFSDMTVRNSKNNIRLMLRRLCSERIEGSEKESNTFAWYFKDQNVKWIPYGKVDSFGNDFLKSQVDSNDIEKTFRRNGFKGTMQFSNSVYQYLINFDNMLQINMGTKVEREIRRRPQLDSRLVTKN</sequence>
<dbReference type="EMBL" id="CAXKWB010007625">
    <property type="protein sequence ID" value="CAL4087953.1"/>
    <property type="molecule type" value="Genomic_DNA"/>
</dbReference>
<feature type="compositionally biased region" description="Basic and acidic residues" evidence="4">
    <location>
        <begin position="131"/>
        <end position="166"/>
    </location>
</feature>
<dbReference type="InterPro" id="IPR004170">
    <property type="entry name" value="WWE_dom"/>
</dbReference>
<comment type="subcellular location">
    <subcellularLocation>
        <location evidence="1">Nucleus</location>
    </subcellularLocation>
</comment>
<feature type="region of interest" description="Disordered" evidence="4">
    <location>
        <begin position="645"/>
        <end position="740"/>
    </location>
</feature>
<feature type="non-terminal residue" evidence="6">
    <location>
        <position position="991"/>
    </location>
</feature>
<proteinExistence type="inferred from homology"/>
<dbReference type="PROSITE" id="PS50918">
    <property type="entry name" value="WWE"/>
    <property type="match status" value="1"/>
</dbReference>
<feature type="compositionally biased region" description="Basic and acidic residues" evidence="4">
    <location>
        <begin position="95"/>
        <end position="117"/>
    </location>
</feature>
<feature type="domain" description="WWE" evidence="5">
    <location>
        <begin position="889"/>
        <end position="979"/>
    </location>
</feature>
<feature type="compositionally biased region" description="Polar residues" evidence="4">
    <location>
        <begin position="717"/>
        <end position="740"/>
    </location>
</feature>
<dbReference type="SUPFAM" id="SSF117839">
    <property type="entry name" value="WWE domain"/>
    <property type="match status" value="1"/>
</dbReference>
<keyword evidence="2" id="KW-0539">Nucleus</keyword>
<feature type="compositionally biased region" description="Basic and acidic residues" evidence="4">
    <location>
        <begin position="57"/>
        <end position="83"/>
    </location>
</feature>
<name>A0AAV2QJD0_MEGNR</name>
<accession>A0AAV2QJD0</accession>
<feature type="region of interest" description="Disordered" evidence="4">
    <location>
        <begin position="25"/>
        <end position="373"/>
    </location>
</feature>
<feature type="compositionally biased region" description="Basic and acidic residues" evidence="4">
    <location>
        <begin position="335"/>
        <end position="373"/>
    </location>
</feature>
<dbReference type="GO" id="GO:0008270">
    <property type="term" value="F:zinc ion binding"/>
    <property type="evidence" value="ECO:0007669"/>
    <property type="project" value="InterPro"/>
</dbReference>
<feature type="compositionally biased region" description="Basic and acidic residues" evidence="4">
    <location>
        <begin position="203"/>
        <end position="253"/>
    </location>
</feature>
<feature type="compositionally biased region" description="Basic and acidic residues" evidence="4">
    <location>
        <begin position="540"/>
        <end position="553"/>
    </location>
</feature>
<dbReference type="GO" id="GO:0003950">
    <property type="term" value="F:NAD+ poly-ADP-ribosyltransferase activity"/>
    <property type="evidence" value="ECO:0007669"/>
    <property type="project" value="TreeGrafter"/>
</dbReference>
<evidence type="ECO:0000256" key="4">
    <source>
        <dbReference type="SAM" id="MobiDB-lite"/>
    </source>
</evidence>
<dbReference type="InterPro" id="IPR037197">
    <property type="entry name" value="WWE_dom_sf"/>
</dbReference>
<dbReference type="Gene3D" id="3.30.720.50">
    <property type="match status" value="1"/>
</dbReference>
<dbReference type="GO" id="GO:0005634">
    <property type="term" value="C:nucleus"/>
    <property type="evidence" value="ECO:0007669"/>
    <property type="project" value="UniProtKB-SubCell"/>
</dbReference>
<feature type="compositionally biased region" description="Basic and acidic residues" evidence="4">
    <location>
        <begin position="701"/>
        <end position="711"/>
    </location>
</feature>
<feature type="compositionally biased region" description="Polar residues" evidence="4">
    <location>
        <begin position="277"/>
        <end position="286"/>
    </location>
</feature>